<evidence type="ECO:0000313" key="3">
    <source>
        <dbReference type="Proteomes" id="UP001409291"/>
    </source>
</evidence>
<keyword evidence="1" id="KW-0732">Signal</keyword>
<feature type="signal peptide" evidence="1">
    <location>
        <begin position="1"/>
        <end position="21"/>
    </location>
</feature>
<dbReference type="Proteomes" id="UP001409291">
    <property type="component" value="Unassembled WGS sequence"/>
</dbReference>
<comment type="caution">
    <text evidence="2">The sequence shown here is derived from an EMBL/GenBank/DDBJ whole genome shotgun (WGS) entry which is preliminary data.</text>
</comment>
<dbReference type="RefSeq" id="WP_346581428.1">
    <property type="nucleotide sequence ID" value="NZ_JBDJLH010000008.1"/>
</dbReference>
<dbReference type="PROSITE" id="PS51257">
    <property type="entry name" value="PROKAR_LIPOPROTEIN"/>
    <property type="match status" value="1"/>
</dbReference>
<reference evidence="2 3" key="1">
    <citation type="submission" date="2024-04" db="EMBL/GenBank/DDBJ databases">
        <title>WGS of bacteria from Torrens River.</title>
        <authorList>
            <person name="Wyrsch E.R."/>
            <person name="Drigo B."/>
        </authorList>
    </citation>
    <scope>NUCLEOTIDE SEQUENCE [LARGE SCALE GENOMIC DNA]</scope>
    <source>
        <strain evidence="2 3">TWI391</strain>
    </source>
</reference>
<evidence type="ECO:0000256" key="1">
    <source>
        <dbReference type="SAM" id="SignalP"/>
    </source>
</evidence>
<evidence type="ECO:0000313" key="2">
    <source>
        <dbReference type="EMBL" id="MEN5378157.1"/>
    </source>
</evidence>
<protein>
    <recommendedName>
        <fullName evidence="4">DKNYY family protein</fullName>
    </recommendedName>
</protein>
<sequence length="293" mass="34409">MKAIYILFVLFLLTSCRSAYQFTPKGFIVDGDEYFVNVERNLSVYVGDNFSNYDERTKTGLQTDYLSHDDQKIIKKLGYDATKYTVLFNGKSIGDTTFRLISLINNKSDERFKNTKELLSRDGFEIKKTAEGKYYYRTTTLNKQVIYHAMVPFKQQLGREEYVSLIYIIPEKYFKNFDHIEDLAISNASMYRQHYIFTPSRTEILCPDDSSRGHFDYRIPDQYIQKENYTLMKGFSADRDEGKKQLIIYRLVQPGQSYGSFVVCKGNYQIELTDLRHNVIWKDTITVDKDLDN</sequence>
<accession>A0ABV0BXR9</accession>
<dbReference type="EMBL" id="JBDJNQ010000005">
    <property type="protein sequence ID" value="MEN5378157.1"/>
    <property type="molecule type" value="Genomic_DNA"/>
</dbReference>
<feature type="chain" id="PRO_5046553251" description="DKNYY family protein" evidence="1">
    <location>
        <begin position="22"/>
        <end position="293"/>
    </location>
</feature>
<name>A0ABV0BXR9_9SPHI</name>
<organism evidence="2 3">
    <name type="scientific">Sphingobacterium kitahiroshimense</name>
    <dbReference type="NCBI Taxonomy" id="470446"/>
    <lineage>
        <taxon>Bacteria</taxon>
        <taxon>Pseudomonadati</taxon>
        <taxon>Bacteroidota</taxon>
        <taxon>Sphingobacteriia</taxon>
        <taxon>Sphingobacteriales</taxon>
        <taxon>Sphingobacteriaceae</taxon>
        <taxon>Sphingobacterium</taxon>
    </lineage>
</organism>
<evidence type="ECO:0008006" key="4">
    <source>
        <dbReference type="Google" id="ProtNLM"/>
    </source>
</evidence>
<proteinExistence type="predicted"/>
<keyword evidence="3" id="KW-1185">Reference proteome</keyword>
<gene>
    <name evidence="2" type="ORF">ABE541_12885</name>
</gene>